<evidence type="ECO:0000313" key="6">
    <source>
        <dbReference type="EMBL" id="KAF5341094.1"/>
    </source>
</evidence>
<dbReference type="OrthoDB" id="3223806at2759"/>
<protein>
    <recommendedName>
        <fullName evidence="5">Peptidase C14 caspase domain-containing protein</fullName>
    </recommendedName>
</protein>
<dbReference type="InterPro" id="IPR050452">
    <property type="entry name" value="Metacaspase"/>
</dbReference>
<proteinExistence type="inferred from homology"/>
<accession>A0A8H5CGY9</accession>
<dbReference type="EMBL" id="JAACJK010000002">
    <property type="protein sequence ID" value="KAF5341094.1"/>
    <property type="molecule type" value="Genomic_DNA"/>
</dbReference>
<dbReference type="InterPro" id="IPR011600">
    <property type="entry name" value="Pept_C14_caspase"/>
</dbReference>
<feature type="compositionally biased region" description="Low complexity" evidence="4">
    <location>
        <begin position="276"/>
        <end position="290"/>
    </location>
</feature>
<feature type="compositionally biased region" description="Basic residues" evidence="4">
    <location>
        <begin position="95"/>
        <end position="108"/>
    </location>
</feature>
<feature type="region of interest" description="Disordered" evidence="4">
    <location>
        <begin position="68"/>
        <end position="310"/>
    </location>
</feature>
<evidence type="ECO:0000313" key="7">
    <source>
        <dbReference type="Proteomes" id="UP000541558"/>
    </source>
</evidence>
<keyword evidence="3" id="KW-0788">Thiol protease</keyword>
<comment type="similarity">
    <text evidence="1">Belongs to the peptidase C14B family.</text>
</comment>
<reference evidence="6 7" key="1">
    <citation type="journal article" date="2020" name="ISME J.">
        <title>Uncovering the hidden diversity of litter-decomposition mechanisms in mushroom-forming fungi.</title>
        <authorList>
            <person name="Floudas D."/>
            <person name="Bentzer J."/>
            <person name="Ahren D."/>
            <person name="Johansson T."/>
            <person name="Persson P."/>
            <person name="Tunlid A."/>
        </authorList>
    </citation>
    <scope>NUCLEOTIDE SEQUENCE [LARGE SCALE GENOMIC DNA]</scope>
    <source>
        <strain evidence="6 7">CBS 175.51</strain>
    </source>
</reference>
<dbReference type="Pfam" id="PF00656">
    <property type="entry name" value="Peptidase_C14"/>
    <property type="match status" value="1"/>
</dbReference>
<keyword evidence="2" id="KW-0053">Apoptosis</keyword>
<comment type="caution">
    <text evidence="6">The sequence shown here is derived from an EMBL/GenBank/DDBJ whole genome shotgun (WGS) entry which is preliminary data.</text>
</comment>
<dbReference type="PANTHER" id="PTHR48104">
    <property type="entry name" value="METACASPASE-4"/>
    <property type="match status" value="1"/>
</dbReference>
<keyword evidence="3" id="KW-0645">Protease</keyword>
<dbReference type="Proteomes" id="UP000541558">
    <property type="component" value="Unassembled WGS sequence"/>
</dbReference>
<evidence type="ECO:0000256" key="1">
    <source>
        <dbReference type="ARBA" id="ARBA00009005"/>
    </source>
</evidence>
<feature type="compositionally biased region" description="Polar residues" evidence="4">
    <location>
        <begin position="146"/>
        <end position="160"/>
    </location>
</feature>
<dbReference type="AlphaFoldDB" id="A0A8H5CGY9"/>
<dbReference type="InterPro" id="IPR029030">
    <property type="entry name" value="Caspase-like_dom_sf"/>
</dbReference>
<evidence type="ECO:0000256" key="3">
    <source>
        <dbReference type="ARBA" id="ARBA00022807"/>
    </source>
</evidence>
<dbReference type="GO" id="GO:0005737">
    <property type="term" value="C:cytoplasm"/>
    <property type="evidence" value="ECO:0007669"/>
    <property type="project" value="TreeGrafter"/>
</dbReference>
<gene>
    <name evidence="6" type="ORF">D9611_005839</name>
</gene>
<evidence type="ECO:0000256" key="2">
    <source>
        <dbReference type="ARBA" id="ARBA00022703"/>
    </source>
</evidence>
<sequence length="615" mass="67475">MPLFGSTPQASQGLRIDLSSQRLLIDPDDPLPRFNPRPKAVMVIPIYHDSEITQYPRMVDQRKKTAFLNPSIGQHSSSSHKRPSALRRASSYSPPRHKSKSKSRRHRDHSVPPRTSTYDPRYPPPIVTSAPSRGRSHSRHHPNGFGSPTSQSWYSPQEQQPYALDRGDRARPSSDPLAQNPPNYQVQATQGHNRYNPPTGSYHTGVGSHGAVPMDRERPSNDPLAQNVPDYQAQATQLHGGAGAPSMGHAQSAQGYGQVPASYGGHPSNGAGGNGALYPSQHQQQHQSPYAGHPMSTNMGGNAYPPQQQQHSTLAQAVIPLINGLSHGSSHGQAIDEALANYYKILPPNPKWCQSRCGGNKKAVCIGINYVGMRDELKGCANDARGARDFIIRNYGFHPSNVLLLTDDDRNNIKPTRKEMFKAFMWLVNGAKKDDSLFFHYSGHGGQSQDASGREKDDMDETIYPVDFEKAGDIIDDELYQALVQPLPPGCRLTAVFDSCHSGTVLDLPYVHSAHGRLRGVKHVSRRAVGRGVAPAADVICWSACKDDETSADTFKGGVAVGAMSHALIQTLTTNLHQTYDELLAHLRELLIPQYHQKAQISCSHPLDLSQRFTL</sequence>
<feature type="compositionally biased region" description="Polar residues" evidence="4">
    <location>
        <begin position="295"/>
        <end position="310"/>
    </location>
</feature>
<evidence type="ECO:0000256" key="4">
    <source>
        <dbReference type="SAM" id="MobiDB-lite"/>
    </source>
</evidence>
<dbReference type="GO" id="GO:0006508">
    <property type="term" value="P:proteolysis"/>
    <property type="evidence" value="ECO:0007669"/>
    <property type="project" value="InterPro"/>
</dbReference>
<keyword evidence="3" id="KW-0378">Hydrolase</keyword>
<dbReference type="Gene3D" id="3.40.50.12660">
    <property type="match status" value="1"/>
</dbReference>
<name>A0A8H5CGY9_9AGAR</name>
<dbReference type="SUPFAM" id="SSF52129">
    <property type="entry name" value="Caspase-like"/>
    <property type="match status" value="1"/>
</dbReference>
<feature type="domain" description="Peptidase C14 caspase" evidence="5">
    <location>
        <begin position="361"/>
        <end position="606"/>
    </location>
</feature>
<feature type="compositionally biased region" description="Polar residues" evidence="4">
    <location>
        <begin position="176"/>
        <end position="202"/>
    </location>
</feature>
<dbReference type="GO" id="GO:0006915">
    <property type="term" value="P:apoptotic process"/>
    <property type="evidence" value="ECO:0007669"/>
    <property type="project" value="UniProtKB-KW"/>
</dbReference>
<keyword evidence="7" id="KW-1185">Reference proteome</keyword>
<evidence type="ECO:0000259" key="5">
    <source>
        <dbReference type="Pfam" id="PF00656"/>
    </source>
</evidence>
<dbReference type="GO" id="GO:0004197">
    <property type="term" value="F:cysteine-type endopeptidase activity"/>
    <property type="evidence" value="ECO:0007669"/>
    <property type="project" value="InterPro"/>
</dbReference>
<organism evidence="6 7">
    <name type="scientific">Ephemerocybe angulata</name>
    <dbReference type="NCBI Taxonomy" id="980116"/>
    <lineage>
        <taxon>Eukaryota</taxon>
        <taxon>Fungi</taxon>
        <taxon>Dikarya</taxon>
        <taxon>Basidiomycota</taxon>
        <taxon>Agaricomycotina</taxon>
        <taxon>Agaricomycetes</taxon>
        <taxon>Agaricomycetidae</taxon>
        <taxon>Agaricales</taxon>
        <taxon>Agaricineae</taxon>
        <taxon>Psathyrellaceae</taxon>
        <taxon>Ephemerocybe</taxon>
    </lineage>
</organism>
<dbReference type="PANTHER" id="PTHR48104:SF30">
    <property type="entry name" value="METACASPASE-1"/>
    <property type="match status" value="1"/>
</dbReference>